<keyword evidence="2" id="KW-0809">Transit peptide</keyword>
<dbReference type="Gene3D" id="1.10.3580.10">
    <property type="entry name" value="ATP12 ATPase"/>
    <property type="match status" value="1"/>
</dbReference>
<dbReference type="AlphaFoldDB" id="A0AAP2CJW0"/>
<evidence type="ECO:0000313" key="4">
    <source>
        <dbReference type="EMBL" id="MBT0955789.1"/>
    </source>
</evidence>
<reference evidence="4 5" key="1">
    <citation type="journal article" date="2021" name="Arch. Microbiol.">
        <title>Harenicola maris gen. nov., sp. nov. isolated from the Sea of Japan shallow sediments.</title>
        <authorList>
            <person name="Romanenko L.A."/>
            <person name="Kurilenko V.V."/>
            <person name="Chernysheva N.Y."/>
            <person name="Tekutyeva L.A."/>
            <person name="Velansky P.V."/>
            <person name="Svetashev V.I."/>
            <person name="Isaeva M.P."/>
        </authorList>
    </citation>
    <scope>NUCLEOTIDE SEQUENCE [LARGE SCALE GENOMIC DNA]</scope>
    <source>
        <strain evidence="4 5">KMM 3653</strain>
    </source>
</reference>
<sequence>MSDWKAKRFWKEATVEAIDGGMTVHLDGRPVRTPAKAPLVLPTEAMARAIATEWDAQEGEIKPETMPVTRGANAALDKVALQFDEVAALIIEYGQTDLLCYRAAHPEVLIDLQAKAWDPLLDWASERYGARLAVTTGMMPVPQDPRAVIGLEEAVKNCTEFTLTALSDLVGLSGSLVIGLAAMDDPTRAEALWLASRVDEDFQISQWGEDEEASETAARKRADFMAAVRFFQLSAQNA</sequence>
<dbReference type="PANTHER" id="PTHR21013">
    <property type="entry name" value="ATP SYNTHASE MITOCHONDRIAL F1 COMPLEX ASSEMBLY FACTOR 2/ATP12 PROTEIN, MITOCHONDRIAL PRECURSOR"/>
    <property type="match status" value="1"/>
</dbReference>
<dbReference type="RefSeq" id="WP_327792016.1">
    <property type="nucleotide sequence ID" value="NZ_JADQAZ010000001.1"/>
</dbReference>
<gene>
    <name evidence="4" type="ORF">IV417_00195</name>
</gene>
<evidence type="ECO:0000313" key="5">
    <source>
        <dbReference type="Proteomes" id="UP001315686"/>
    </source>
</evidence>
<dbReference type="InterPro" id="IPR042272">
    <property type="entry name" value="ATP12_ATP_synth-F1-assembly_N"/>
</dbReference>
<evidence type="ECO:0000256" key="3">
    <source>
        <dbReference type="ARBA" id="ARBA00023186"/>
    </source>
</evidence>
<protein>
    <submittedName>
        <fullName evidence="4">ATPase</fullName>
    </submittedName>
</protein>
<evidence type="ECO:0000256" key="1">
    <source>
        <dbReference type="ARBA" id="ARBA00008231"/>
    </source>
</evidence>
<comment type="caution">
    <text evidence="4">The sequence shown here is derived from an EMBL/GenBank/DDBJ whole genome shotgun (WGS) entry which is preliminary data.</text>
</comment>
<dbReference type="Pfam" id="PF07542">
    <property type="entry name" value="ATP12"/>
    <property type="match status" value="1"/>
</dbReference>
<keyword evidence="5" id="KW-1185">Reference proteome</keyword>
<evidence type="ECO:0000256" key="2">
    <source>
        <dbReference type="ARBA" id="ARBA00022946"/>
    </source>
</evidence>
<dbReference type="Proteomes" id="UP001315686">
    <property type="component" value="Unassembled WGS sequence"/>
</dbReference>
<comment type="similarity">
    <text evidence="1">Belongs to the ATP12 family.</text>
</comment>
<organism evidence="4 5">
    <name type="scientific">Harenicola maris</name>
    <dbReference type="NCBI Taxonomy" id="2841044"/>
    <lineage>
        <taxon>Bacteria</taxon>
        <taxon>Pseudomonadati</taxon>
        <taxon>Pseudomonadota</taxon>
        <taxon>Alphaproteobacteria</taxon>
        <taxon>Rhodobacterales</taxon>
        <taxon>Paracoccaceae</taxon>
        <taxon>Harenicola</taxon>
    </lineage>
</organism>
<name>A0AAP2CJW0_9RHOB</name>
<dbReference type="GO" id="GO:0043461">
    <property type="term" value="P:proton-transporting ATP synthase complex assembly"/>
    <property type="evidence" value="ECO:0007669"/>
    <property type="project" value="InterPro"/>
</dbReference>
<dbReference type="EMBL" id="JADQAZ010000001">
    <property type="protein sequence ID" value="MBT0955789.1"/>
    <property type="molecule type" value="Genomic_DNA"/>
</dbReference>
<keyword evidence="3" id="KW-0143">Chaperone</keyword>
<dbReference type="Gene3D" id="3.30.2180.10">
    <property type="entry name" value="ATP12-like"/>
    <property type="match status" value="1"/>
</dbReference>
<proteinExistence type="inferred from homology"/>
<dbReference type="SUPFAM" id="SSF160909">
    <property type="entry name" value="ATP12-like"/>
    <property type="match status" value="1"/>
</dbReference>
<dbReference type="PANTHER" id="PTHR21013:SF10">
    <property type="entry name" value="ATP SYNTHASE MITOCHONDRIAL F1 COMPLEX ASSEMBLY FACTOR 2"/>
    <property type="match status" value="1"/>
</dbReference>
<accession>A0AAP2CJW0</accession>
<dbReference type="InterPro" id="IPR023335">
    <property type="entry name" value="ATP12_ortho_dom_sf"/>
</dbReference>
<dbReference type="InterPro" id="IPR011419">
    <property type="entry name" value="ATP12_ATP_synth-F1-assembly"/>
</dbReference>